<feature type="transmembrane region" description="Helical" evidence="5">
    <location>
        <begin position="106"/>
        <end position="125"/>
    </location>
</feature>
<dbReference type="Pfam" id="PF00654">
    <property type="entry name" value="Voltage_CLC"/>
    <property type="match status" value="1"/>
</dbReference>
<dbReference type="PANTHER" id="PTHR43427:SF9">
    <property type="entry name" value="ION-TRANSPORT PROTEIN YFEO-RELATED"/>
    <property type="match status" value="1"/>
</dbReference>
<dbReference type="GO" id="GO:0005886">
    <property type="term" value="C:plasma membrane"/>
    <property type="evidence" value="ECO:0007669"/>
    <property type="project" value="TreeGrafter"/>
</dbReference>
<dbReference type="GO" id="GO:0015108">
    <property type="term" value="F:chloride transmembrane transporter activity"/>
    <property type="evidence" value="ECO:0007669"/>
    <property type="project" value="InterPro"/>
</dbReference>
<dbReference type="PANTHER" id="PTHR43427">
    <property type="entry name" value="CHLORIDE CHANNEL PROTEIN CLC-E"/>
    <property type="match status" value="1"/>
</dbReference>
<dbReference type="InterPro" id="IPR014743">
    <property type="entry name" value="Cl-channel_core"/>
</dbReference>
<dbReference type="PRINTS" id="PR00762">
    <property type="entry name" value="CLCHANNEL"/>
</dbReference>
<gene>
    <name evidence="6" type="ORF">GE115_04380</name>
</gene>
<dbReference type="EMBL" id="WJIF01000002">
    <property type="protein sequence ID" value="MRG59107.1"/>
    <property type="molecule type" value="Genomic_DNA"/>
</dbReference>
<accession>A0A6I2F5W2</accession>
<feature type="transmembrane region" description="Helical" evidence="5">
    <location>
        <begin position="378"/>
        <end position="408"/>
    </location>
</feature>
<dbReference type="CDD" id="cd00400">
    <property type="entry name" value="Voltage_gated_ClC"/>
    <property type="match status" value="1"/>
</dbReference>
<evidence type="ECO:0000256" key="1">
    <source>
        <dbReference type="ARBA" id="ARBA00004141"/>
    </source>
</evidence>
<feature type="transmembrane region" description="Helical" evidence="5">
    <location>
        <begin position="339"/>
        <end position="372"/>
    </location>
</feature>
<feature type="transmembrane region" description="Helical" evidence="5">
    <location>
        <begin position="267"/>
        <end position="287"/>
    </location>
</feature>
<keyword evidence="4 5" id="KW-0472">Membrane</keyword>
<sequence length="429" mass="43497">MTAGDDLSGATPTPRQLLALSVPALLVGALTAVVLWLLDVVSESLGDLIWKAVPGSLGFDPDASWWILLVLTSTGVAVGLVTWLVPGHAGPDSATTDLLEPPLRPWVVPGLALAAVIGLAGGVSLGPENPIIAINATLVAFLFARLLPKVPVQLAVWLAAAGTIGALFGTPVAAALVFTSAMAGTPVRGHLWDRLFLPLAAAGAGSITMHLLGAPSFGFEVPAYPGPAALDLLTGSLIAVGTTVVGLAALAVFPWVHRAFHALRHPLLIPVAGGLVLGLLGVLGGPLTLFKGLEETGELLENSDEYAAGQLVVLALVKLVALVVAASSGFRGGRIFPAVFVGAALGLLGHALIPAAPLALAVACGVLGMVLVVGRDGWVALFVAVAVAGDVTLLAVLCVIILPAWLLVSRAPEFRIVEPEPFPSAAPGR</sequence>
<dbReference type="NCBIfam" id="NF002971">
    <property type="entry name" value="PRK03655.1"/>
    <property type="match status" value="1"/>
</dbReference>
<comment type="subcellular location">
    <subcellularLocation>
        <location evidence="1">Membrane</location>
        <topology evidence="1">Multi-pass membrane protein</topology>
    </subcellularLocation>
</comment>
<dbReference type="Proteomes" id="UP000431080">
    <property type="component" value="Unassembled WGS sequence"/>
</dbReference>
<feature type="transmembrane region" description="Helical" evidence="5">
    <location>
        <begin position="195"/>
        <end position="212"/>
    </location>
</feature>
<protein>
    <submittedName>
        <fullName evidence="6">Ion channel protein</fullName>
    </submittedName>
</protein>
<feature type="transmembrane region" description="Helical" evidence="5">
    <location>
        <begin position="132"/>
        <end position="148"/>
    </location>
</feature>
<dbReference type="InterPro" id="IPR001807">
    <property type="entry name" value="ClC"/>
</dbReference>
<organism evidence="6 7">
    <name type="scientific">Agromyces agglutinans</name>
    <dbReference type="NCBI Taxonomy" id="2662258"/>
    <lineage>
        <taxon>Bacteria</taxon>
        <taxon>Bacillati</taxon>
        <taxon>Actinomycetota</taxon>
        <taxon>Actinomycetes</taxon>
        <taxon>Micrococcales</taxon>
        <taxon>Microbacteriaceae</taxon>
        <taxon>Agromyces</taxon>
    </lineage>
</organism>
<keyword evidence="7" id="KW-1185">Reference proteome</keyword>
<dbReference type="Gene3D" id="1.10.3080.10">
    <property type="entry name" value="Clc chloride channel"/>
    <property type="match status" value="1"/>
</dbReference>
<feature type="transmembrane region" description="Helical" evidence="5">
    <location>
        <begin position="154"/>
        <end position="183"/>
    </location>
</feature>
<dbReference type="SUPFAM" id="SSF81340">
    <property type="entry name" value="Clc chloride channel"/>
    <property type="match status" value="1"/>
</dbReference>
<feature type="transmembrane region" description="Helical" evidence="5">
    <location>
        <begin position="63"/>
        <end position="86"/>
    </location>
</feature>
<evidence type="ECO:0000256" key="3">
    <source>
        <dbReference type="ARBA" id="ARBA00022989"/>
    </source>
</evidence>
<keyword evidence="3 5" id="KW-1133">Transmembrane helix</keyword>
<feature type="transmembrane region" description="Helical" evidence="5">
    <location>
        <begin position="20"/>
        <end position="42"/>
    </location>
</feature>
<proteinExistence type="predicted"/>
<dbReference type="RefSeq" id="WP_153683574.1">
    <property type="nucleotide sequence ID" value="NZ_WJIF01000002.1"/>
</dbReference>
<reference evidence="6 7" key="1">
    <citation type="submission" date="2019-10" db="EMBL/GenBank/DDBJ databases">
        <authorList>
            <person name="Nie G."/>
            <person name="Ming H."/>
            <person name="Yi B."/>
        </authorList>
    </citation>
    <scope>NUCLEOTIDE SEQUENCE [LARGE SCALE GENOMIC DNA]</scope>
    <source>
        <strain evidence="6 7">CFH 90414</strain>
    </source>
</reference>
<keyword evidence="2 5" id="KW-0812">Transmembrane</keyword>
<evidence type="ECO:0000256" key="2">
    <source>
        <dbReference type="ARBA" id="ARBA00022692"/>
    </source>
</evidence>
<evidence type="ECO:0000256" key="5">
    <source>
        <dbReference type="SAM" id="Phobius"/>
    </source>
</evidence>
<evidence type="ECO:0000313" key="6">
    <source>
        <dbReference type="EMBL" id="MRG59107.1"/>
    </source>
</evidence>
<name>A0A6I2F5W2_9MICO</name>
<comment type="caution">
    <text evidence="6">The sequence shown here is derived from an EMBL/GenBank/DDBJ whole genome shotgun (WGS) entry which is preliminary data.</text>
</comment>
<feature type="transmembrane region" description="Helical" evidence="5">
    <location>
        <begin position="232"/>
        <end position="255"/>
    </location>
</feature>
<evidence type="ECO:0000256" key="4">
    <source>
        <dbReference type="ARBA" id="ARBA00023136"/>
    </source>
</evidence>
<feature type="transmembrane region" description="Helical" evidence="5">
    <location>
        <begin position="307"/>
        <end position="327"/>
    </location>
</feature>
<dbReference type="InterPro" id="IPR050368">
    <property type="entry name" value="ClC-type_chloride_channel"/>
</dbReference>
<evidence type="ECO:0000313" key="7">
    <source>
        <dbReference type="Proteomes" id="UP000431080"/>
    </source>
</evidence>
<dbReference type="AlphaFoldDB" id="A0A6I2F5W2"/>